<dbReference type="OrthoDB" id="196858at2759"/>
<dbReference type="EMBL" id="JAACJP010000016">
    <property type="protein sequence ID" value="KAF5379410.1"/>
    <property type="molecule type" value="Genomic_DNA"/>
</dbReference>
<evidence type="ECO:0000313" key="5">
    <source>
        <dbReference type="Proteomes" id="UP000565441"/>
    </source>
</evidence>
<feature type="compositionally biased region" description="Low complexity" evidence="1">
    <location>
        <begin position="1230"/>
        <end position="1241"/>
    </location>
</feature>
<feature type="domain" description="START" evidence="3">
    <location>
        <begin position="952"/>
        <end position="1159"/>
    </location>
</feature>
<dbReference type="CDD" id="cd00177">
    <property type="entry name" value="START"/>
    <property type="match status" value="1"/>
</dbReference>
<dbReference type="Proteomes" id="UP000565441">
    <property type="component" value="Unassembled WGS sequence"/>
</dbReference>
<feature type="region of interest" description="Disordered" evidence="1">
    <location>
        <begin position="1230"/>
        <end position="1328"/>
    </location>
</feature>
<dbReference type="PANTHER" id="PTHR19308:SF54">
    <property type="entry name" value="START DOMAIN-CONTAINING PROTEIN"/>
    <property type="match status" value="1"/>
</dbReference>
<keyword evidence="2" id="KW-0472">Membrane</keyword>
<reference evidence="4 5" key="1">
    <citation type="journal article" date="2020" name="ISME J.">
        <title>Uncovering the hidden diversity of litter-decomposition mechanisms in mushroom-forming fungi.</title>
        <authorList>
            <person name="Floudas D."/>
            <person name="Bentzer J."/>
            <person name="Ahren D."/>
            <person name="Johansson T."/>
            <person name="Persson P."/>
            <person name="Tunlid A."/>
        </authorList>
    </citation>
    <scope>NUCLEOTIDE SEQUENCE [LARGE SCALE GENOMIC DNA]</scope>
    <source>
        <strain evidence="4 5">CBS 661.87</strain>
    </source>
</reference>
<feature type="transmembrane region" description="Helical" evidence="2">
    <location>
        <begin position="1736"/>
        <end position="1755"/>
    </location>
</feature>
<keyword evidence="2" id="KW-0812">Transmembrane</keyword>
<dbReference type="GO" id="GO:0005737">
    <property type="term" value="C:cytoplasm"/>
    <property type="evidence" value="ECO:0007669"/>
    <property type="project" value="UniProtKB-ARBA"/>
</dbReference>
<dbReference type="Gene3D" id="3.30.530.20">
    <property type="match status" value="3"/>
</dbReference>
<comment type="caution">
    <text evidence="4">The sequence shown here is derived from an EMBL/GenBank/DDBJ whole genome shotgun (WGS) entry which is preliminary data.</text>
</comment>
<feature type="compositionally biased region" description="Low complexity" evidence="1">
    <location>
        <begin position="1263"/>
        <end position="1276"/>
    </location>
</feature>
<evidence type="ECO:0000313" key="4">
    <source>
        <dbReference type="EMBL" id="KAF5379410.1"/>
    </source>
</evidence>
<dbReference type="PROSITE" id="PS50848">
    <property type="entry name" value="START"/>
    <property type="match status" value="2"/>
</dbReference>
<keyword evidence="5" id="KW-1185">Reference proteome</keyword>
<organism evidence="4 5">
    <name type="scientific">Tricholomella constricta</name>
    <dbReference type="NCBI Taxonomy" id="117010"/>
    <lineage>
        <taxon>Eukaryota</taxon>
        <taxon>Fungi</taxon>
        <taxon>Dikarya</taxon>
        <taxon>Basidiomycota</taxon>
        <taxon>Agaricomycotina</taxon>
        <taxon>Agaricomycetes</taxon>
        <taxon>Agaricomycetidae</taxon>
        <taxon>Agaricales</taxon>
        <taxon>Tricholomatineae</taxon>
        <taxon>Lyophyllaceae</taxon>
        <taxon>Tricholomella</taxon>
    </lineage>
</organism>
<feature type="region of interest" description="Disordered" evidence="1">
    <location>
        <begin position="1681"/>
        <end position="1714"/>
    </location>
</feature>
<dbReference type="InterPro" id="IPR051213">
    <property type="entry name" value="START_lipid_transfer"/>
</dbReference>
<evidence type="ECO:0000259" key="3">
    <source>
        <dbReference type="PROSITE" id="PS50848"/>
    </source>
</evidence>
<accession>A0A8H5HAE5</accession>
<name>A0A8H5HAE5_9AGAR</name>
<feature type="compositionally biased region" description="Polar residues" evidence="1">
    <location>
        <begin position="1281"/>
        <end position="1295"/>
    </location>
</feature>
<dbReference type="InterPro" id="IPR002913">
    <property type="entry name" value="START_lipid-bd_dom"/>
</dbReference>
<dbReference type="GO" id="GO:0008289">
    <property type="term" value="F:lipid binding"/>
    <property type="evidence" value="ECO:0007669"/>
    <property type="project" value="InterPro"/>
</dbReference>
<feature type="compositionally biased region" description="Polar residues" evidence="1">
    <location>
        <begin position="1317"/>
        <end position="1328"/>
    </location>
</feature>
<evidence type="ECO:0000256" key="2">
    <source>
        <dbReference type="SAM" id="Phobius"/>
    </source>
</evidence>
<sequence>MSDGSRLRQSWSAALSDAEAHFRQLLTSSSTEWKRVPNSGDGSPGKKGKARVSTIPELTDVIVHRKPSKAGDDIYRLVLDVPTSEELVSLEPWKAVLTTPELRQEWDPAVEEAHLLEMFDHTTRISKTNFTLGWPANPRDAVTISRSFHDATTLIDITTSLPRSPDEPAYLRPSPPFVRSHVPLFAWCVQHIQPQPASNPSNDNAYKRRNFSGGRIRMTCFWQHDLKALWGFGTSSNLTQQLSTMTLGLLKTVLKRGSHVPKLIGYGSGVSIDRIRFQVDREALTIDYSIIPEDDDHSMQTEGAQGMAEVHANREHRRLTRSVECVLPSSEGWDVRVTTKASSEEVEKLPWSAHAIRSSSFTSSSQSPSIPPDQIVLRLSHAALLDDHSVLKVRAVIEISGPSSGLRLNGLPQTIQDVEDRDPSSYFISEQILQDVSSAVDLSFHTTSSLGTVNTTASNESVHSLVRPAAERTAAADKSVLSRVRRNYIYFSSLLQEPEAKWRRTTEGRGVSITQLDSIDPTLVVYRAEATFVGVGLWDLYGAVVSPGAKIYWDKQHEDAVLLEDVNELTELWHYKTRPAWPVNGRDAVVLKTVYKSPTAIHVFSFSAEDPHLFPNIPSVEPNVIRTQVDLQGWAIEALSPTTTLLTLLEQSDPKGWTNKTSIPTQMINTLAGIGEFAIKCGGPPVMTRLAGAKANELRYDHERASFRIEYEASASRRLSMMNSDSNVDESMGSPMIECEIRCDMDAWALSLDIVVDPPPQTISCLRRHRLSAEGGGLWLSMTHDAMFVDDDRLLAIVRRAPGKEKGLVMVNGAKVPVDVEELPEQEIKALTKQKRIKPPRIPLDQPPVMGVIRRRRAEWDADSEGAAGISVNTTNGALSAWASAPRISSPLTRFFNYAVDQATATTQQAVAAISPATALGSAPSSQKSPMQYALDALSWTQETHVLFPSTGWELVSDKGLPIHKKLAPEICSVIPVHKGFKVIEGVSAEELASVITEPDCRAKWDDRYDSSFILESYGGKSRTSFVVSRAGFPWRDRGFYVASVMARAFTALSVSRRNTGAGEVAEQSNGVRNAIFCVSASFSPDSVALFAPAKYNSYALPIGRVYLDAWILETLDPYTKENYAIPSTRCTRLVAVDYAGAIPAAVNSMINATLPRSILAVELYIKGLSPHPVTRLPAPGLIITDKKVEGHLATTAWKLRKRDENRVLVNTRFTSEDRVYVATILVTPPAASSSSSPTPSRIFDSGASIDQTPRPSKMQLGTSLSSRSTESSSELLHPDTASTASSIHSDSTLTPGLPIASPSSSPPGPSPPASLRQRTMSATSPPSASMLYIRGRASSSAFTVKGEVRPPADLLVGEIVVESKLYPDGYDVLLKSRMRTGWKVGARGEYVPLRALPAEVSTSTTTTTTTTTVAAPMATITTNESSAAMPAGSSDSVLPLAYTIHTMPSSPLHSSGLNEGENPTRHLLRLSLPTAQYQVSTVQDPLTGEVRSAPSIPSWLAEMREGGAVVEVEVRPRKDVGRVSAKGKGKVRVDGKDVVVLDEKESLTSLGREELLEDRVSKMGVLSRIPSESEPLPEELTVPVAIADDLLDPANTSSTALDASTLVVETTAISDPNEEAPNQACLFRPTDQQVPSPPLTLTPHVPHVASGGLLGFLHAYNNPLARFTTATSATNLDTSKTLTNAPTIPTGDTETGGALAPTTPTSTGPQKLPGGLGDMDTAAATLITHGARRQYPLSTVLVVALIAFLIGSLLRSLVSPADFVYFVTDLKDAEEASSGGGWREIRRLFELKYVIGGWDFQVAVVRRH</sequence>
<feature type="compositionally biased region" description="Polar residues" evidence="1">
    <location>
        <begin position="1681"/>
        <end position="1694"/>
    </location>
</feature>
<protein>
    <recommendedName>
        <fullName evidence="3">START domain-containing protein</fullName>
    </recommendedName>
</protein>
<gene>
    <name evidence="4" type="ORF">D9615_006499</name>
</gene>
<evidence type="ECO:0000256" key="1">
    <source>
        <dbReference type="SAM" id="MobiDB-lite"/>
    </source>
</evidence>
<feature type="domain" description="START" evidence="3">
    <location>
        <begin position="502"/>
        <end position="670"/>
    </location>
</feature>
<keyword evidence="2" id="KW-1133">Transmembrane helix</keyword>
<dbReference type="SUPFAM" id="SSF55961">
    <property type="entry name" value="Bet v1-like"/>
    <property type="match status" value="3"/>
</dbReference>
<dbReference type="Pfam" id="PF01852">
    <property type="entry name" value="START"/>
    <property type="match status" value="1"/>
</dbReference>
<proteinExistence type="predicted"/>
<dbReference type="InterPro" id="IPR023393">
    <property type="entry name" value="START-like_dom_sf"/>
</dbReference>
<dbReference type="PANTHER" id="PTHR19308">
    <property type="entry name" value="PHOSPHATIDYLCHOLINE TRANSFER PROTEIN"/>
    <property type="match status" value="1"/>
</dbReference>